<comment type="similarity">
    <text evidence="9">Belongs to the DEAD box helicase family.</text>
</comment>
<comment type="catalytic activity">
    <reaction evidence="7">
        <text>ATP + H2O = ADP + phosphate + H(+)</text>
        <dbReference type="Rhea" id="RHEA:13065"/>
        <dbReference type="ChEBI" id="CHEBI:15377"/>
        <dbReference type="ChEBI" id="CHEBI:15378"/>
        <dbReference type="ChEBI" id="CHEBI:30616"/>
        <dbReference type="ChEBI" id="CHEBI:43474"/>
        <dbReference type="ChEBI" id="CHEBI:456216"/>
        <dbReference type="EC" id="3.6.4.13"/>
    </reaction>
</comment>
<dbReference type="Proteomes" id="UP001212841">
    <property type="component" value="Unassembled WGS sequence"/>
</dbReference>
<dbReference type="SMART" id="SM00487">
    <property type="entry name" value="DEXDc"/>
    <property type="match status" value="1"/>
</dbReference>
<organism evidence="14 15">
    <name type="scientific">Rhizophlyctis rosea</name>
    <dbReference type="NCBI Taxonomy" id="64517"/>
    <lineage>
        <taxon>Eukaryota</taxon>
        <taxon>Fungi</taxon>
        <taxon>Fungi incertae sedis</taxon>
        <taxon>Chytridiomycota</taxon>
        <taxon>Chytridiomycota incertae sedis</taxon>
        <taxon>Chytridiomycetes</taxon>
        <taxon>Rhizophlyctidales</taxon>
        <taxon>Rhizophlyctidaceae</taxon>
        <taxon>Rhizophlyctis</taxon>
    </lineage>
</organism>
<dbReference type="PROSITE" id="PS51192">
    <property type="entry name" value="HELICASE_ATP_BIND_1"/>
    <property type="match status" value="1"/>
</dbReference>
<evidence type="ECO:0000259" key="12">
    <source>
        <dbReference type="PROSITE" id="PS51194"/>
    </source>
</evidence>
<dbReference type="Gene3D" id="3.40.50.300">
    <property type="entry name" value="P-loop containing nucleotide triphosphate hydrolases"/>
    <property type="match status" value="2"/>
</dbReference>
<keyword evidence="15" id="KW-1185">Reference proteome</keyword>
<dbReference type="PANTHER" id="PTHR47958">
    <property type="entry name" value="ATP-DEPENDENT RNA HELICASE DBP3"/>
    <property type="match status" value="1"/>
</dbReference>
<evidence type="ECO:0000256" key="2">
    <source>
        <dbReference type="ARBA" id="ARBA00022741"/>
    </source>
</evidence>
<accession>A0AAD5S6T1</accession>
<feature type="short sequence motif" description="Q motif" evidence="8">
    <location>
        <begin position="147"/>
        <end position="175"/>
    </location>
</feature>
<dbReference type="InterPro" id="IPR014001">
    <property type="entry name" value="Helicase_ATP-bd"/>
</dbReference>
<keyword evidence="2 9" id="KW-0547">Nucleotide-binding</keyword>
<dbReference type="EMBL" id="JADGJD010001065">
    <property type="protein sequence ID" value="KAJ3046919.1"/>
    <property type="molecule type" value="Genomic_DNA"/>
</dbReference>
<feature type="domain" description="Helicase ATP-binding" evidence="11">
    <location>
        <begin position="180"/>
        <end position="347"/>
    </location>
</feature>
<evidence type="ECO:0000256" key="4">
    <source>
        <dbReference type="ARBA" id="ARBA00022806"/>
    </source>
</evidence>
<keyword evidence="3 9" id="KW-0378">Hydrolase</keyword>
<name>A0AAD5S6T1_9FUNG</name>
<dbReference type="PROSITE" id="PS00039">
    <property type="entry name" value="DEAD_ATP_HELICASE"/>
    <property type="match status" value="1"/>
</dbReference>
<feature type="region of interest" description="Disordered" evidence="10">
    <location>
        <begin position="1"/>
        <end position="91"/>
    </location>
</feature>
<evidence type="ECO:0000259" key="13">
    <source>
        <dbReference type="PROSITE" id="PS51195"/>
    </source>
</evidence>
<evidence type="ECO:0000313" key="15">
    <source>
        <dbReference type="Proteomes" id="UP001212841"/>
    </source>
</evidence>
<evidence type="ECO:0000256" key="8">
    <source>
        <dbReference type="PROSITE-ProRule" id="PRU00552"/>
    </source>
</evidence>
<dbReference type="FunFam" id="3.40.50.300:FF:000849">
    <property type="entry name" value="ATP-dependent RNA helicase DBP5"/>
    <property type="match status" value="1"/>
</dbReference>
<dbReference type="GO" id="GO:0003723">
    <property type="term" value="F:RNA binding"/>
    <property type="evidence" value="ECO:0007669"/>
    <property type="project" value="UniProtKB-KW"/>
</dbReference>
<evidence type="ECO:0000313" key="14">
    <source>
        <dbReference type="EMBL" id="KAJ3046919.1"/>
    </source>
</evidence>
<evidence type="ECO:0000256" key="7">
    <source>
        <dbReference type="ARBA" id="ARBA00047984"/>
    </source>
</evidence>
<dbReference type="GO" id="GO:0003724">
    <property type="term" value="F:RNA helicase activity"/>
    <property type="evidence" value="ECO:0007669"/>
    <property type="project" value="UniProtKB-EC"/>
</dbReference>
<evidence type="ECO:0000256" key="9">
    <source>
        <dbReference type="RuleBase" id="RU000492"/>
    </source>
</evidence>
<dbReference type="AlphaFoldDB" id="A0AAD5S6T1"/>
<dbReference type="GO" id="GO:0016787">
    <property type="term" value="F:hydrolase activity"/>
    <property type="evidence" value="ECO:0007669"/>
    <property type="project" value="UniProtKB-KW"/>
</dbReference>
<proteinExistence type="inferred from homology"/>
<evidence type="ECO:0000256" key="10">
    <source>
        <dbReference type="SAM" id="MobiDB-lite"/>
    </source>
</evidence>
<dbReference type="InterPro" id="IPR027417">
    <property type="entry name" value="P-loop_NTPase"/>
</dbReference>
<keyword evidence="6" id="KW-0694">RNA-binding</keyword>
<dbReference type="Pfam" id="PF00270">
    <property type="entry name" value="DEAD"/>
    <property type="match status" value="1"/>
</dbReference>
<evidence type="ECO:0000256" key="6">
    <source>
        <dbReference type="ARBA" id="ARBA00022884"/>
    </source>
</evidence>
<dbReference type="InterPro" id="IPR001650">
    <property type="entry name" value="Helicase_C-like"/>
</dbReference>
<dbReference type="PROSITE" id="PS51195">
    <property type="entry name" value="Q_MOTIF"/>
    <property type="match status" value="1"/>
</dbReference>
<dbReference type="InterPro" id="IPR011545">
    <property type="entry name" value="DEAD/DEAH_box_helicase_dom"/>
</dbReference>
<dbReference type="InterPro" id="IPR000629">
    <property type="entry name" value="RNA-helicase_DEAD-box_CS"/>
</dbReference>
<keyword evidence="5 9" id="KW-0067">ATP-binding</keyword>
<dbReference type="SUPFAM" id="SSF52540">
    <property type="entry name" value="P-loop containing nucleoside triphosphate hydrolases"/>
    <property type="match status" value="1"/>
</dbReference>
<evidence type="ECO:0000259" key="11">
    <source>
        <dbReference type="PROSITE" id="PS51192"/>
    </source>
</evidence>
<evidence type="ECO:0000256" key="3">
    <source>
        <dbReference type="ARBA" id="ARBA00022801"/>
    </source>
</evidence>
<feature type="compositionally biased region" description="Low complexity" evidence="10">
    <location>
        <begin position="46"/>
        <end position="69"/>
    </location>
</feature>
<dbReference type="GO" id="GO:0005524">
    <property type="term" value="F:ATP binding"/>
    <property type="evidence" value="ECO:0007669"/>
    <property type="project" value="UniProtKB-KW"/>
</dbReference>
<reference evidence="14" key="1">
    <citation type="submission" date="2020-05" db="EMBL/GenBank/DDBJ databases">
        <title>Phylogenomic resolution of chytrid fungi.</title>
        <authorList>
            <person name="Stajich J.E."/>
            <person name="Amses K."/>
            <person name="Simmons R."/>
            <person name="Seto K."/>
            <person name="Myers J."/>
            <person name="Bonds A."/>
            <person name="Quandt C.A."/>
            <person name="Barry K."/>
            <person name="Liu P."/>
            <person name="Grigoriev I."/>
            <person name="Longcore J.E."/>
            <person name="James T.Y."/>
        </authorList>
    </citation>
    <scope>NUCLEOTIDE SEQUENCE</scope>
    <source>
        <strain evidence="14">JEL0318</strain>
    </source>
</reference>
<dbReference type="InterPro" id="IPR014014">
    <property type="entry name" value="RNA_helicase_DEAD_Q_motif"/>
</dbReference>
<evidence type="ECO:0000256" key="1">
    <source>
        <dbReference type="ARBA" id="ARBA00012552"/>
    </source>
</evidence>
<dbReference type="CDD" id="cd17963">
    <property type="entry name" value="DEADc_DDX19_DDX25"/>
    <property type="match status" value="1"/>
</dbReference>
<sequence>MSNQDGWGKAPASAAGADGWGKPPAVSAVTSPTRGNNGAANGGWGSAPPSGSWNSSSNGAESWGKTPAPSAAPAPSAVPAPSEEDKKADPVEQVIEKVDNLTTEDDDVEITVKPKGPGLVADTEDVVEVKLSDLANDQQAELYSGIKTFEDLGLHPELLKGIYGMGFQRPSKIQEKALPLLVSNPPKNMIGQSQSGTGKTAAFVLTMLSRINYSLQAPQALCLAPARELARQIMDVIKEMGKYTPVETQFAIKESVPRGEKIKAHVVVGTPGTVMDLIKKNQLPVNNMRIFVLDEADNMLDQQGLGDQSLRVKSKMPADCQIVLFSATFSQTIRTFAHRVVPNANLISLKQEELSVDGIKQFYMDCKNEDHKVDVLIAIYGLLTVGQSIVFVRRRDVAAALAQRMTDAGHEVLVLTGAQDVTNRDQAMDDFRDGRKKVLITTNVLARGIDIAQVHLVVNFDMPLDGNFRPDPETYLHRIGRTGRFGRTGVSINFVHDQKSYEEMKAIEKHFGRVITRVPTEDYVEIEKILKKSVK</sequence>
<evidence type="ECO:0000256" key="5">
    <source>
        <dbReference type="ARBA" id="ARBA00022840"/>
    </source>
</evidence>
<feature type="domain" description="DEAD-box RNA helicase Q" evidence="13">
    <location>
        <begin position="147"/>
        <end position="175"/>
    </location>
</feature>
<dbReference type="PROSITE" id="PS51194">
    <property type="entry name" value="HELICASE_CTER"/>
    <property type="match status" value="1"/>
</dbReference>
<protein>
    <recommendedName>
        <fullName evidence="1">RNA helicase</fullName>
        <ecNumber evidence="1">3.6.4.13</ecNumber>
    </recommendedName>
</protein>
<comment type="caution">
    <text evidence="14">The sequence shown here is derived from an EMBL/GenBank/DDBJ whole genome shotgun (WGS) entry which is preliminary data.</text>
</comment>
<feature type="domain" description="Helicase C-terminal" evidence="12">
    <location>
        <begin position="358"/>
        <end position="526"/>
    </location>
</feature>
<keyword evidence="4 9" id="KW-0347">Helicase</keyword>
<dbReference type="Pfam" id="PF00271">
    <property type="entry name" value="Helicase_C"/>
    <property type="match status" value="1"/>
</dbReference>
<dbReference type="CDD" id="cd18787">
    <property type="entry name" value="SF2_C_DEAD"/>
    <property type="match status" value="1"/>
</dbReference>
<dbReference type="EC" id="3.6.4.13" evidence="1"/>
<gene>
    <name evidence="14" type="primary">DBP5_1</name>
    <name evidence="14" type="ORF">HK097_000397</name>
</gene>
<dbReference type="SMART" id="SM00490">
    <property type="entry name" value="HELICc"/>
    <property type="match status" value="1"/>
</dbReference>